<evidence type="ECO:0000259" key="19">
    <source>
        <dbReference type="SMART" id="SM00458"/>
    </source>
</evidence>
<keyword evidence="11 17" id="KW-1133">Transmembrane helix</keyword>
<dbReference type="EC" id="2.4.1.-" evidence="17"/>
<comment type="similarity">
    <text evidence="4 17">Belongs to the glycosyltransferase 2 family. GalNAc-T subfamily.</text>
</comment>
<evidence type="ECO:0000256" key="12">
    <source>
        <dbReference type="ARBA" id="ARBA00023034"/>
    </source>
</evidence>
<dbReference type="SMART" id="SM00458">
    <property type="entry name" value="RICIN"/>
    <property type="match status" value="1"/>
</dbReference>
<dbReference type="SUPFAM" id="SSF53448">
    <property type="entry name" value="Nucleotide-diphospho-sugar transferases"/>
    <property type="match status" value="1"/>
</dbReference>
<dbReference type="CDD" id="cd23437">
    <property type="entry name" value="beta-trefoil_Ricin_GALNT7"/>
    <property type="match status" value="1"/>
</dbReference>
<feature type="region of interest" description="Disordered" evidence="18">
    <location>
        <begin position="110"/>
        <end position="170"/>
    </location>
</feature>
<evidence type="ECO:0000256" key="7">
    <source>
        <dbReference type="ARBA" id="ARBA00022692"/>
    </source>
</evidence>
<reference evidence="21" key="1">
    <citation type="submission" date="2017-01" db="EMBL/GenBank/DDBJ databases">
        <title>Comparative genomics of anhydrobiosis in the tardigrade Hypsibius dujardini.</title>
        <authorList>
            <person name="Yoshida Y."/>
            <person name="Koutsovoulos G."/>
            <person name="Laetsch D."/>
            <person name="Stevens L."/>
            <person name="Kumar S."/>
            <person name="Horikawa D."/>
            <person name="Ishino K."/>
            <person name="Komine S."/>
            <person name="Tomita M."/>
            <person name="Blaxter M."/>
            <person name="Arakawa K."/>
        </authorList>
    </citation>
    <scope>NUCLEOTIDE SEQUENCE [LARGE SCALE GENOMIC DNA]</scope>
    <source>
        <strain evidence="21">Z151</strain>
    </source>
</reference>
<dbReference type="InterPro" id="IPR000772">
    <property type="entry name" value="Ricin_B_lectin"/>
</dbReference>
<accession>A0A1W0WDG1</accession>
<dbReference type="GO" id="GO:0004653">
    <property type="term" value="F:polypeptide N-acetylgalactosaminyltransferase activity"/>
    <property type="evidence" value="ECO:0007669"/>
    <property type="project" value="TreeGrafter"/>
</dbReference>
<keyword evidence="8" id="KW-0479">Metal-binding</keyword>
<dbReference type="Gene3D" id="2.80.10.50">
    <property type="match status" value="1"/>
</dbReference>
<dbReference type="PANTHER" id="PTHR11675">
    <property type="entry name" value="N-ACETYLGALACTOSAMINYLTRANSFERASE"/>
    <property type="match status" value="1"/>
</dbReference>
<evidence type="ECO:0000256" key="5">
    <source>
        <dbReference type="ARBA" id="ARBA00022676"/>
    </source>
</evidence>
<keyword evidence="21" id="KW-1185">Reference proteome</keyword>
<dbReference type="PANTHER" id="PTHR11675:SF68">
    <property type="entry name" value="N-ACETYLGALACTOSAMINYLTRANSFERASE 7"/>
    <property type="match status" value="1"/>
</dbReference>
<evidence type="ECO:0000256" key="3">
    <source>
        <dbReference type="ARBA" id="ARBA00004922"/>
    </source>
</evidence>
<comment type="caution">
    <text evidence="20">The sequence shown here is derived from an EMBL/GenBank/DDBJ whole genome shotgun (WGS) entry which is preliminary data.</text>
</comment>
<evidence type="ECO:0000313" key="20">
    <source>
        <dbReference type="EMBL" id="OQV13239.1"/>
    </source>
</evidence>
<dbReference type="InterPro" id="IPR001173">
    <property type="entry name" value="Glyco_trans_2-like"/>
</dbReference>
<keyword evidence="10" id="KW-0735">Signal-anchor</keyword>
<feature type="transmembrane region" description="Helical" evidence="17">
    <location>
        <begin position="21"/>
        <end position="40"/>
    </location>
</feature>
<evidence type="ECO:0000256" key="6">
    <source>
        <dbReference type="ARBA" id="ARBA00022679"/>
    </source>
</evidence>
<evidence type="ECO:0000256" key="16">
    <source>
        <dbReference type="ARBA" id="ARBA00023211"/>
    </source>
</evidence>
<feature type="region of interest" description="Disordered" evidence="18">
    <location>
        <begin position="54"/>
        <end position="75"/>
    </location>
</feature>
<dbReference type="GO" id="GO:0000139">
    <property type="term" value="C:Golgi membrane"/>
    <property type="evidence" value="ECO:0007669"/>
    <property type="project" value="UniProtKB-SubCell"/>
</dbReference>
<dbReference type="Pfam" id="PF00652">
    <property type="entry name" value="Ricin_B_lectin"/>
    <property type="match status" value="1"/>
</dbReference>
<dbReference type="GO" id="GO:0006493">
    <property type="term" value="P:protein O-linked glycosylation"/>
    <property type="evidence" value="ECO:0007669"/>
    <property type="project" value="TreeGrafter"/>
</dbReference>
<dbReference type="PROSITE" id="PS50231">
    <property type="entry name" value="RICIN_B_LECTIN"/>
    <property type="match status" value="1"/>
</dbReference>
<keyword evidence="16 17" id="KW-0464">Manganese</keyword>
<keyword evidence="9 17" id="KW-0430">Lectin</keyword>
<keyword evidence="12 17" id="KW-0333">Golgi apparatus</keyword>
<keyword evidence="5 17" id="KW-0328">Glycosyltransferase</keyword>
<dbReference type="EMBL" id="MTYJ01000128">
    <property type="protein sequence ID" value="OQV13239.1"/>
    <property type="molecule type" value="Genomic_DNA"/>
</dbReference>
<keyword evidence="13 17" id="KW-0472">Membrane</keyword>
<evidence type="ECO:0000256" key="4">
    <source>
        <dbReference type="ARBA" id="ARBA00005680"/>
    </source>
</evidence>
<comment type="pathway">
    <text evidence="3 17">Protein modification; protein glycosylation.</text>
</comment>
<comment type="subcellular location">
    <subcellularLocation>
        <location evidence="2 17">Golgi apparatus membrane</location>
        <topology evidence="2 17">Single-pass type II membrane protein</topology>
    </subcellularLocation>
</comment>
<evidence type="ECO:0000256" key="11">
    <source>
        <dbReference type="ARBA" id="ARBA00022989"/>
    </source>
</evidence>
<evidence type="ECO:0000313" key="21">
    <source>
        <dbReference type="Proteomes" id="UP000192578"/>
    </source>
</evidence>
<sequence length="699" mass="79490">MKVARVLKRVPRFTPALAFKVGLVAAILCLILVIPISFLSRNKLDLQEEQVYDHGKQEHQVESPEGNAFDHGSDTDVKDHQQQIALPEPQADQDQVIPAVIDAVPLVRDEEGDALPGHPKQRRNIPAPRKKALPILREDPNGQMKPPQENANKKSVSSRPVPSDENDPVTENMLKVPFFKEGALGNYEVTQEKRHGPGENGVAVRLSGADEAAAIGGNHEYGFNQVASERISLDRSIPDTRPTECKHWDYPTKLPKVAVVIAFHNEMWSTLLRTVHSVINRTPPHLLDEVLMVDDFSDKEPLKKALEEYIERFKGKVRLIRNAEREGLIRTRSNGAKSAKAEVIFFLDAHCEVGVNWLPPLLAPIARDRTVMTVPVIDGIDSDTFEIHAQYQGKLFRGIFEWGLLYKETELPEKEQKRRQRTSEPYKSPTHAGGLFAINRDYFLELGGYDDGLLIWGGEQYELSFKIWQCGGSIEWVPCSHIGHIYRGFMPYGFGKLSGKGPIVSLNLKRVAEVWMDEYKEYYYIREPLVRALDEGDISKQKAIRERLNCKSFKWYMENVAYDVVEEFPLLPANLFWGELRSVKDSWQCWDSRHDVPAKVDVSPCHHSGGHQLVRLNAEGQIGIGERCVQVDQSDRLELITCPKGKVDGPWQYLNTTQQIKHKSKGKCAERQDSEQLLLKPCDNESDRQRWQFQIVKAH</sequence>
<keyword evidence="14 17" id="KW-1015">Disulfide bond</keyword>
<dbReference type="AlphaFoldDB" id="A0A1W0WDG1"/>
<evidence type="ECO:0000256" key="13">
    <source>
        <dbReference type="ARBA" id="ARBA00023136"/>
    </source>
</evidence>
<keyword evidence="15" id="KW-0325">Glycoprotein</keyword>
<dbReference type="InterPro" id="IPR045885">
    <property type="entry name" value="GalNAc-T"/>
</dbReference>
<protein>
    <recommendedName>
        <fullName evidence="17">Polypeptide N-acetylgalactosaminyltransferase</fullName>
        <ecNumber evidence="17">2.4.1.-</ecNumber>
    </recommendedName>
    <alternativeName>
        <fullName evidence="17">Protein-UDP acetylgalactosaminyltransferase</fullName>
    </alternativeName>
</protein>
<proteinExistence type="inferred from homology"/>
<evidence type="ECO:0000256" key="9">
    <source>
        <dbReference type="ARBA" id="ARBA00022734"/>
    </source>
</evidence>
<dbReference type="CDD" id="cd02510">
    <property type="entry name" value="pp-GalNAc-T"/>
    <property type="match status" value="1"/>
</dbReference>
<dbReference type="GO" id="GO:0030246">
    <property type="term" value="F:carbohydrate binding"/>
    <property type="evidence" value="ECO:0007669"/>
    <property type="project" value="UniProtKB-KW"/>
</dbReference>
<dbReference type="Gene3D" id="3.90.550.10">
    <property type="entry name" value="Spore Coat Polysaccharide Biosynthesis Protein SpsA, Chain A"/>
    <property type="match status" value="1"/>
</dbReference>
<dbReference type="InterPro" id="IPR035992">
    <property type="entry name" value="Ricin_B-like_lectins"/>
</dbReference>
<dbReference type="FunFam" id="3.90.550.10:FF:000053">
    <property type="entry name" value="Polypeptide N-acetylgalactosaminyltransferase"/>
    <property type="match status" value="1"/>
</dbReference>
<comment type="cofactor">
    <cofactor evidence="1 17">
        <name>Mn(2+)</name>
        <dbReference type="ChEBI" id="CHEBI:29035"/>
    </cofactor>
</comment>
<evidence type="ECO:0000256" key="8">
    <source>
        <dbReference type="ARBA" id="ARBA00022723"/>
    </source>
</evidence>
<dbReference type="UniPathway" id="UPA00378"/>
<name>A0A1W0WDG1_HYPEX</name>
<dbReference type="Proteomes" id="UP000192578">
    <property type="component" value="Unassembled WGS sequence"/>
</dbReference>
<feature type="domain" description="Ricin B lectin" evidence="19">
    <location>
        <begin position="576"/>
        <end position="694"/>
    </location>
</feature>
<dbReference type="Pfam" id="PF00535">
    <property type="entry name" value="Glycos_transf_2"/>
    <property type="match status" value="1"/>
</dbReference>
<feature type="compositionally biased region" description="Basic residues" evidence="18">
    <location>
        <begin position="119"/>
        <end position="132"/>
    </location>
</feature>
<evidence type="ECO:0000256" key="2">
    <source>
        <dbReference type="ARBA" id="ARBA00004323"/>
    </source>
</evidence>
<dbReference type="OrthoDB" id="6072411at2759"/>
<gene>
    <name evidence="20" type="ORF">BV898_12560</name>
</gene>
<evidence type="ECO:0000256" key="10">
    <source>
        <dbReference type="ARBA" id="ARBA00022968"/>
    </source>
</evidence>
<keyword evidence="7 17" id="KW-0812">Transmembrane</keyword>
<evidence type="ECO:0000256" key="1">
    <source>
        <dbReference type="ARBA" id="ARBA00001936"/>
    </source>
</evidence>
<organism evidence="20 21">
    <name type="scientific">Hypsibius exemplaris</name>
    <name type="common">Freshwater tardigrade</name>
    <dbReference type="NCBI Taxonomy" id="2072580"/>
    <lineage>
        <taxon>Eukaryota</taxon>
        <taxon>Metazoa</taxon>
        <taxon>Ecdysozoa</taxon>
        <taxon>Tardigrada</taxon>
        <taxon>Eutardigrada</taxon>
        <taxon>Parachela</taxon>
        <taxon>Hypsibioidea</taxon>
        <taxon>Hypsibiidae</taxon>
        <taxon>Hypsibius</taxon>
    </lineage>
</organism>
<evidence type="ECO:0000256" key="17">
    <source>
        <dbReference type="RuleBase" id="RU361242"/>
    </source>
</evidence>
<evidence type="ECO:0000256" key="15">
    <source>
        <dbReference type="ARBA" id="ARBA00023180"/>
    </source>
</evidence>
<dbReference type="InterPro" id="IPR029044">
    <property type="entry name" value="Nucleotide-diphossugar_trans"/>
</dbReference>
<evidence type="ECO:0000256" key="18">
    <source>
        <dbReference type="SAM" id="MobiDB-lite"/>
    </source>
</evidence>
<feature type="compositionally biased region" description="Polar residues" evidence="18">
    <location>
        <begin position="149"/>
        <end position="160"/>
    </location>
</feature>
<dbReference type="SUPFAM" id="SSF50370">
    <property type="entry name" value="Ricin B-like lectins"/>
    <property type="match status" value="1"/>
</dbReference>
<evidence type="ECO:0000256" key="14">
    <source>
        <dbReference type="ARBA" id="ARBA00023157"/>
    </source>
</evidence>
<dbReference type="GO" id="GO:0046872">
    <property type="term" value="F:metal ion binding"/>
    <property type="evidence" value="ECO:0007669"/>
    <property type="project" value="UniProtKB-KW"/>
</dbReference>
<keyword evidence="6 17" id="KW-0808">Transferase</keyword>